<feature type="compositionally biased region" description="Pro residues" evidence="1">
    <location>
        <begin position="221"/>
        <end position="233"/>
    </location>
</feature>
<feature type="region of interest" description="Disordered" evidence="1">
    <location>
        <begin position="26"/>
        <end position="102"/>
    </location>
</feature>
<keyword evidence="3" id="KW-1185">Reference proteome</keyword>
<sequence>MVRDLPIEDWSDDRLLDAHRSGLKMRRAMAVPRPEFPAPPTPGHSYDMSSGGSAGSGSTVSTGRGVRRRRSVSSSGRAAPARRATFDGGRIARPPPPPPDLTNWVTVLGAGRTTPLRAEPLDEHFWENVEVPYPPVPRYVPDTTPDPARPLSKKDKAEWEAFYKHLITRGVDPDGNPIPDKDLIAYYKRLQAPLEDVFEWVKPMSDAEILKFHRGGRDQMPLPPPSFPPPEPGHGPASTQWASFRPRHLDSIGRPTPVAASSFGRFGVLSSTFQAGSGRVSGSGDMDISPSTSMSISGSGSHRRRRRRSDTGSASGGRSVRRRPNPPSGSSTGGAAQRRVRKAPKRKTGRKRATMRRG</sequence>
<accession>A0AAW1Q2C2</accession>
<dbReference type="EMBL" id="JALJOS010000091">
    <property type="protein sequence ID" value="KAK9816129.1"/>
    <property type="molecule type" value="Genomic_DNA"/>
</dbReference>
<dbReference type="Proteomes" id="UP001438707">
    <property type="component" value="Unassembled WGS sequence"/>
</dbReference>
<evidence type="ECO:0000256" key="1">
    <source>
        <dbReference type="SAM" id="MobiDB-lite"/>
    </source>
</evidence>
<name>A0AAW1Q2C2_9CHLO</name>
<dbReference type="AlphaFoldDB" id="A0AAW1Q2C2"/>
<gene>
    <name evidence="2" type="ORF">WJX74_005902</name>
</gene>
<feature type="region of interest" description="Disordered" evidence="1">
    <location>
        <begin position="274"/>
        <end position="358"/>
    </location>
</feature>
<evidence type="ECO:0000313" key="3">
    <source>
        <dbReference type="Proteomes" id="UP001438707"/>
    </source>
</evidence>
<proteinExistence type="predicted"/>
<organism evidence="2 3">
    <name type="scientific">Apatococcus lobatus</name>
    <dbReference type="NCBI Taxonomy" id="904363"/>
    <lineage>
        <taxon>Eukaryota</taxon>
        <taxon>Viridiplantae</taxon>
        <taxon>Chlorophyta</taxon>
        <taxon>core chlorophytes</taxon>
        <taxon>Trebouxiophyceae</taxon>
        <taxon>Chlorellales</taxon>
        <taxon>Chlorellaceae</taxon>
        <taxon>Apatococcus</taxon>
    </lineage>
</organism>
<feature type="compositionally biased region" description="Low complexity" evidence="1">
    <location>
        <begin position="72"/>
        <end position="83"/>
    </location>
</feature>
<comment type="caution">
    <text evidence="2">The sequence shown here is derived from an EMBL/GenBank/DDBJ whole genome shotgun (WGS) entry which is preliminary data.</text>
</comment>
<protein>
    <submittedName>
        <fullName evidence="2">Uncharacterized protein</fullName>
    </submittedName>
</protein>
<feature type="compositionally biased region" description="Basic residues" evidence="1">
    <location>
        <begin position="338"/>
        <end position="358"/>
    </location>
</feature>
<feature type="region of interest" description="Disordered" evidence="1">
    <location>
        <begin position="215"/>
        <end position="241"/>
    </location>
</feature>
<evidence type="ECO:0000313" key="2">
    <source>
        <dbReference type="EMBL" id="KAK9816129.1"/>
    </source>
</evidence>
<reference evidence="2 3" key="1">
    <citation type="journal article" date="2024" name="Nat. Commun.">
        <title>Phylogenomics reveals the evolutionary origins of lichenization in chlorophyte algae.</title>
        <authorList>
            <person name="Puginier C."/>
            <person name="Libourel C."/>
            <person name="Otte J."/>
            <person name="Skaloud P."/>
            <person name="Haon M."/>
            <person name="Grisel S."/>
            <person name="Petersen M."/>
            <person name="Berrin J.G."/>
            <person name="Delaux P.M."/>
            <person name="Dal Grande F."/>
            <person name="Keller J."/>
        </authorList>
    </citation>
    <scope>NUCLEOTIDE SEQUENCE [LARGE SCALE GENOMIC DNA]</scope>
    <source>
        <strain evidence="2 3">SAG 2145</strain>
    </source>
</reference>
<feature type="compositionally biased region" description="Low complexity" evidence="1">
    <location>
        <begin position="289"/>
        <end position="300"/>
    </location>
</feature>